<dbReference type="EMBL" id="JAMPKX010000003">
    <property type="protein sequence ID" value="MEP0947198.1"/>
    <property type="molecule type" value="Genomic_DNA"/>
</dbReference>
<accession>A0ABV0K390</accession>
<protein>
    <submittedName>
        <fullName evidence="3">Uncharacterized protein</fullName>
    </submittedName>
</protein>
<feature type="region of interest" description="Disordered" evidence="1">
    <location>
        <begin position="18"/>
        <end position="37"/>
    </location>
</feature>
<feature type="signal peptide" evidence="2">
    <location>
        <begin position="1"/>
        <end position="23"/>
    </location>
</feature>
<sequence>MRYWLVLALTLSVVSLSPTSTPAQSPAAPASPQPQSEVDQLFLTRGRNIARAAAETVNGGLGNYMAEPAMHGPTAKAPVVVNEDGSLRFTFKGFRPEDRDINGNPTFSFETEVLVNPDRTFQVVYNGPIRPVAP</sequence>
<name>A0ABV0K390_9CYAN</name>
<keyword evidence="4" id="KW-1185">Reference proteome</keyword>
<evidence type="ECO:0000256" key="1">
    <source>
        <dbReference type="SAM" id="MobiDB-lite"/>
    </source>
</evidence>
<feature type="compositionally biased region" description="Low complexity" evidence="1">
    <location>
        <begin position="18"/>
        <end position="36"/>
    </location>
</feature>
<evidence type="ECO:0000313" key="3">
    <source>
        <dbReference type="EMBL" id="MEP0947198.1"/>
    </source>
</evidence>
<gene>
    <name evidence="3" type="ORF">NC992_09975</name>
</gene>
<reference evidence="3 4" key="1">
    <citation type="submission" date="2022-04" db="EMBL/GenBank/DDBJ databases">
        <title>Positive selection, recombination, and allopatry shape intraspecific diversity of widespread and dominant cyanobacteria.</title>
        <authorList>
            <person name="Wei J."/>
            <person name="Shu W."/>
            <person name="Hu C."/>
        </authorList>
    </citation>
    <scope>NUCLEOTIDE SEQUENCE [LARGE SCALE GENOMIC DNA]</scope>
    <source>
        <strain evidence="3 4">DQ-A4</strain>
    </source>
</reference>
<organism evidence="3 4">
    <name type="scientific">Leptolyngbya subtilissima DQ-A4</name>
    <dbReference type="NCBI Taxonomy" id="2933933"/>
    <lineage>
        <taxon>Bacteria</taxon>
        <taxon>Bacillati</taxon>
        <taxon>Cyanobacteriota</taxon>
        <taxon>Cyanophyceae</taxon>
        <taxon>Leptolyngbyales</taxon>
        <taxon>Leptolyngbyaceae</taxon>
        <taxon>Leptolyngbya group</taxon>
        <taxon>Leptolyngbya</taxon>
    </lineage>
</organism>
<comment type="caution">
    <text evidence="3">The sequence shown here is derived from an EMBL/GenBank/DDBJ whole genome shotgun (WGS) entry which is preliminary data.</text>
</comment>
<evidence type="ECO:0000313" key="4">
    <source>
        <dbReference type="Proteomes" id="UP001482513"/>
    </source>
</evidence>
<keyword evidence="2" id="KW-0732">Signal</keyword>
<proteinExistence type="predicted"/>
<dbReference type="Proteomes" id="UP001482513">
    <property type="component" value="Unassembled WGS sequence"/>
</dbReference>
<dbReference type="RefSeq" id="WP_190701581.1">
    <property type="nucleotide sequence ID" value="NZ_JAMPKX010000003.1"/>
</dbReference>
<evidence type="ECO:0000256" key="2">
    <source>
        <dbReference type="SAM" id="SignalP"/>
    </source>
</evidence>
<feature type="chain" id="PRO_5045138430" evidence="2">
    <location>
        <begin position="24"/>
        <end position="134"/>
    </location>
</feature>